<evidence type="ECO:0000256" key="1">
    <source>
        <dbReference type="ARBA" id="ARBA00008172"/>
    </source>
</evidence>
<accession>A0A369LDN8</accession>
<organism evidence="8 9">
    <name type="scientific">Senegalimassilia anaerobia</name>
    <dbReference type="NCBI Taxonomy" id="1473216"/>
    <lineage>
        <taxon>Bacteria</taxon>
        <taxon>Bacillati</taxon>
        <taxon>Actinomycetota</taxon>
        <taxon>Coriobacteriia</taxon>
        <taxon>Coriobacteriales</taxon>
        <taxon>Coriobacteriaceae</taxon>
        <taxon>Senegalimassilia</taxon>
    </lineage>
</organism>
<keyword evidence="5" id="KW-0378">Hydrolase</keyword>
<dbReference type="EMBL" id="PPTP01000002">
    <property type="protein sequence ID" value="RDB56819.1"/>
    <property type="molecule type" value="Genomic_DNA"/>
</dbReference>
<dbReference type="AlphaFoldDB" id="A0A369LDN8"/>
<dbReference type="RefSeq" id="WP_114620291.1">
    <property type="nucleotide sequence ID" value="NZ_CAUDTN010000040.1"/>
</dbReference>
<comment type="similarity">
    <text evidence="1">Belongs to the YoeB family.</text>
</comment>
<evidence type="ECO:0000256" key="7">
    <source>
        <dbReference type="ARBA" id="ARBA00050056"/>
    </source>
</evidence>
<dbReference type="NCBIfam" id="TIGR02116">
    <property type="entry name" value="toxin_Txe_YoeB"/>
    <property type="match status" value="1"/>
</dbReference>
<dbReference type="GO" id="GO:0016787">
    <property type="term" value="F:hydrolase activity"/>
    <property type="evidence" value="ECO:0007669"/>
    <property type="project" value="UniProtKB-KW"/>
</dbReference>
<evidence type="ECO:0000256" key="2">
    <source>
        <dbReference type="ARBA" id="ARBA00022649"/>
    </source>
</evidence>
<comment type="caution">
    <text evidence="8">The sequence shown here is derived from an EMBL/GenBank/DDBJ whole genome shotgun (WGS) entry which is preliminary data.</text>
</comment>
<evidence type="ECO:0000313" key="9">
    <source>
        <dbReference type="Proteomes" id="UP000253792"/>
    </source>
</evidence>
<keyword evidence="4" id="KW-0255">Endonuclease</keyword>
<dbReference type="OrthoDB" id="9801102at2"/>
<dbReference type="InterPro" id="IPR035093">
    <property type="entry name" value="RelE/ParE_toxin_dom_sf"/>
</dbReference>
<dbReference type="Pfam" id="PF06769">
    <property type="entry name" value="YoeB_toxin"/>
    <property type="match status" value="1"/>
</dbReference>
<dbReference type="Gene3D" id="3.30.2310.20">
    <property type="entry name" value="RelE-like"/>
    <property type="match status" value="1"/>
</dbReference>
<dbReference type="InterPro" id="IPR009614">
    <property type="entry name" value="YoeB_toxin"/>
</dbReference>
<dbReference type="SUPFAM" id="SSF143011">
    <property type="entry name" value="RelE-like"/>
    <property type="match status" value="1"/>
</dbReference>
<keyword evidence="2" id="KW-1277">Toxin-antitoxin system</keyword>
<evidence type="ECO:0000256" key="6">
    <source>
        <dbReference type="ARBA" id="ARBA00030388"/>
    </source>
</evidence>
<evidence type="ECO:0000256" key="5">
    <source>
        <dbReference type="ARBA" id="ARBA00022801"/>
    </source>
</evidence>
<keyword evidence="9" id="KW-1185">Reference proteome</keyword>
<dbReference type="PANTHER" id="PTHR38039">
    <property type="entry name" value="TOXIN YOEB"/>
    <property type="match status" value="1"/>
</dbReference>
<evidence type="ECO:0000256" key="4">
    <source>
        <dbReference type="ARBA" id="ARBA00022759"/>
    </source>
</evidence>
<dbReference type="GO" id="GO:0045892">
    <property type="term" value="P:negative regulation of DNA-templated transcription"/>
    <property type="evidence" value="ECO:0007669"/>
    <property type="project" value="TreeGrafter"/>
</dbReference>
<name>A0A369LDN8_9ACTN</name>
<dbReference type="PANTHER" id="PTHR38039:SF1">
    <property type="entry name" value="TOXIN YOEB"/>
    <property type="match status" value="1"/>
</dbReference>
<gene>
    <name evidence="8" type="ORF">C1880_03455</name>
</gene>
<sequence>MPKLWSDDAWEDYLWWQSQDKRTLKRINKLVEDAQRNPYEGLGKPEKLKGSLSGLWSRRINEKDRLIYDVQGDTIRIYSARSHYSDK</sequence>
<dbReference type="Proteomes" id="UP000253792">
    <property type="component" value="Unassembled WGS sequence"/>
</dbReference>
<keyword evidence="3" id="KW-0540">Nuclease</keyword>
<dbReference type="STRING" id="1034345.GCA_000236865_01197"/>
<proteinExistence type="inferred from homology"/>
<protein>
    <recommendedName>
        <fullName evidence="7">Endoribonuclease YoeB</fullName>
    </recommendedName>
    <alternativeName>
        <fullName evidence="6">Putative mRNA interferase YoeB</fullName>
    </alternativeName>
</protein>
<evidence type="ECO:0000256" key="3">
    <source>
        <dbReference type="ARBA" id="ARBA00022722"/>
    </source>
</evidence>
<reference evidence="8 9" key="1">
    <citation type="journal article" date="2018" name="Elife">
        <title>Discovery and characterization of a prevalent human gut bacterial enzyme sufficient for the inactivation of a family of plant toxins.</title>
        <authorList>
            <person name="Koppel N."/>
            <person name="Bisanz J.E."/>
            <person name="Pandelia M.E."/>
            <person name="Turnbaugh P.J."/>
            <person name="Balskus E.P."/>
        </authorList>
    </citation>
    <scope>NUCLEOTIDE SEQUENCE [LARGE SCALE GENOMIC DNA]</scope>
    <source>
        <strain evidence="9">anaerobia AP69FAA</strain>
    </source>
</reference>
<dbReference type="GO" id="GO:0004519">
    <property type="term" value="F:endonuclease activity"/>
    <property type="evidence" value="ECO:0007669"/>
    <property type="project" value="UniProtKB-KW"/>
</dbReference>
<dbReference type="GO" id="GO:0006401">
    <property type="term" value="P:RNA catabolic process"/>
    <property type="evidence" value="ECO:0007669"/>
    <property type="project" value="InterPro"/>
</dbReference>
<evidence type="ECO:0000313" key="8">
    <source>
        <dbReference type="EMBL" id="RDB56819.1"/>
    </source>
</evidence>